<evidence type="ECO:0000313" key="13">
    <source>
        <dbReference type="Proteomes" id="UP000807306"/>
    </source>
</evidence>
<protein>
    <recommendedName>
        <fullName evidence="4">mannan endo-1,4-beta-mannosidase</fullName>
        <ecNumber evidence="4">3.2.1.78</ecNumber>
    </recommendedName>
</protein>
<keyword evidence="7 12" id="KW-0378">Hydrolase</keyword>
<name>A0A9P6EC28_9AGAR</name>
<dbReference type="GO" id="GO:0046355">
    <property type="term" value="P:mannan catabolic process"/>
    <property type="evidence" value="ECO:0007669"/>
    <property type="project" value="UniProtKB-ARBA"/>
</dbReference>
<feature type="signal peptide" evidence="10">
    <location>
        <begin position="1"/>
        <end position="20"/>
    </location>
</feature>
<organism evidence="12 13">
    <name type="scientific">Crepidotus variabilis</name>
    <dbReference type="NCBI Taxonomy" id="179855"/>
    <lineage>
        <taxon>Eukaryota</taxon>
        <taxon>Fungi</taxon>
        <taxon>Dikarya</taxon>
        <taxon>Basidiomycota</taxon>
        <taxon>Agaricomycotina</taxon>
        <taxon>Agaricomycetes</taxon>
        <taxon>Agaricomycetidae</taxon>
        <taxon>Agaricales</taxon>
        <taxon>Agaricineae</taxon>
        <taxon>Crepidotaceae</taxon>
        <taxon>Crepidotus</taxon>
    </lineage>
</organism>
<accession>A0A9P6EC28</accession>
<evidence type="ECO:0000256" key="2">
    <source>
        <dbReference type="ARBA" id="ARBA00004613"/>
    </source>
</evidence>
<feature type="domain" description="Glycoside hydrolase family 5" evidence="11">
    <location>
        <begin position="31"/>
        <end position="266"/>
    </location>
</feature>
<dbReference type="PANTHER" id="PTHR31451:SF39">
    <property type="entry name" value="MANNAN ENDO-1,4-BETA-MANNOSIDASE 1"/>
    <property type="match status" value="1"/>
</dbReference>
<keyword evidence="13" id="KW-1185">Reference proteome</keyword>
<evidence type="ECO:0000256" key="7">
    <source>
        <dbReference type="ARBA" id="ARBA00022801"/>
    </source>
</evidence>
<feature type="chain" id="PRO_5040209203" description="mannan endo-1,4-beta-mannosidase" evidence="10">
    <location>
        <begin position="21"/>
        <end position="467"/>
    </location>
</feature>
<dbReference type="Proteomes" id="UP000807306">
    <property type="component" value="Unassembled WGS sequence"/>
</dbReference>
<comment type="caution">
    <text evidence="12">The sequence shown here is derived from an EMBL/GenBank/DDBJ whole genome shotgun (WGS) entry which is preliminary data.</text>
</comment>
<dbReference type="Gene3D" id="3.20.20.80">
    <property type="entry name" value="Glycosidases"/>
    <property type="match status" value="1"/>
</dbReference>
<dbReference type="Pfam" id="PF26410">
    <property type="entry name" value="GH5_mannosidase"/>
    <property type="match status" value="1"/>
</dbReference>
<dbReference type="EMBL" id="MU157873">
    <property type="protein sequence ID" value="KAF9526289.1"/>
    <property type="molecule type" value="Genomic_DNA"/>
</dbReference>
<reference evidence="12" key="1">
    <citation type="submission" date="2020-11" db="EMBL/GenBank/DDBJ databases">
        <authorList>
            <consortium name="DOE Joint Genome Institute"/>
            <person name="Ahrendt S."/>
            <person name="Riley R."/>
            <person name="Andreopoulos W."/>
            <person name="Labutti K."/>
            <person name="Pangilinan J."/>
            <person name="Ruiz-Duenas F.J."/>
            <person name="Barrasa J.M."/>
            <person name="Sanchez-Garcia M."/>
            <person name="Camarero S."/>
            <person name="Miyauchi S."/>
            <person name="Serrano A."/>
            <person name="Linde D."/>
            <person name="Babiker R."/>
            <person name="Drula E."/>
            <person name="Ayuso-Fernandez I."/>
            <person name="Pacheco R."/>
            <person name="Padilla G."/>
            <person name="Ferreira P."/>
            <person name="Barriuso J."/>
            <person name="Kellner H."/>
            <person name="Castanera R."/>
            <person name="Alfaro M."/>
            <person name="Ramirez L."/>
            <person name="Pisabarro A.G."/>
            <person name="Kuo A."/>
            <person name="Tritt A."/>
            <person name="Lipzen A."/>
            <person name="He G."/>
            <person name="Yan M."/>
            <person name="Ng V."/>
            <person name="Cullen D."/>
            <person name="Martin F."/>
            <person name="Rosso M.-N."/>
            <person name="Henrissat B."/>
            <person name="Hibbett D."/>
            <person name="Martinez A.T."/>
            <person name="Grigoriev I.V."/>
        </authorList>
    </citation>
    <scope>NUCLEOTIDE SEQUENCE</scope>
    <source>
        <strain evidence="12">CBS 506.95</strain>
    </source>
</reference>
<evidence type="ECO:0000256" key="5">
    <source>
        <dbReference type="ARBA" id="ARBA00022525"/>
    </source>
</evidence>
<evidence type="ECO:0000256" key="4">
    <source>
        <dbReference type="ARBA" id="ARBA00012706"/>
    </source>
</evidence>
<dbReference type="PANTHER" id="PTHR31451">
    <property type="match status" value="1"/>
</dbReference>
<dbReference type="GO" id="GO:0016985">
    <property type="term" value="F:mannan endo-1,4-beta-mannosidase activity"/>
    <property type="evidence" value="ECO:0007669"/>
    <property type="project" value="UniProtKB-EC"/>
</dbReference>
<dbReference type="SUPFAM" id="SSF51445">
    <property type="entry name" value="(Trans)glycosidases"/>
    <property type="match status" value="1"/>
</dbReference>
<keyword evidence="6 10" id="KW-0732">Signal</keyword>
<dbReference type="InterPro" id="IPR017853">
    <property type="entry name" value="GH"/>
</dbReference>
<sequence length="467" mass="50494">MSFALFLVLAFQFLATIASGTSLVARNNTSGFVSVNAGKFQLDGSLFRFYGTNAYWLQMTTDDDMDLTFHDIATAGLKVVRTWAFNDVSHKPSSGPYFQILDATSSTINDGADGLQRLDKLVATASKYGIKVLLSLTNNWNPERPEASSSWNRRDNNALPRGYLSNDYGGMDLYVRTFHPGGAHDLFYTDTTIIKAFKNYVAHVVSRYANNPAVLGWELGNDLRCASTVAASSSCNTATITKWVNDISGYIKSLDSHHLITAGDGGFYCLGCKKTYASKSTQPRPSLPGSSFDGSYGVDTEDILAVPCIDFGSFQLFPDQNNYFPTQVDSAAAKAIGDGGNWVAVHSNTATLLGKPEVLTAAGIVTKEHYSMFVPFNAVARLPDGTPCGGVETFQQDYAFTAWSSAALNGNVEGVLEYQWLQDGLTSHGTVHKRALTTSPQDGSGHYNGPANKQTAEQFGDSLPPIE</sequence>
<dbReference type="InterPro" id="IPR001547">
    <property type="entry name" value="Glyco_hydro_5"/>
</dbReference>
<keyword evidence="5" id="KW-0964">Secreted</keyword>
<evidence type="ECO:0000256" key="6">
    <source>
        <dbReference type="ARBA" id="ARBA00022729"/>
    </source>
</evidence>
<gene>
    <name evidence="12" type="ORF">CPB83DRAFT_858118</name>
</gene>
<dbReference type="EC" id="3.2.1.78" evidence="4"/>
<dbReference type="OrthoDB" id="406631at2759"/>
<evidence type="ECO:0000256" key="8">
    <source>
        <dbReference type="ARBA" id="ARBA00023295"/>
    </source>
</evidence>
<dbReference type="GO" id="GO:0005576">
    <property type="term" value="C:extracellular region"/>
    <property type="evidence" value="ECO:0007669"/>
    <property type="project" value="UniProtKB-SubCell"/>
</dbReference>
<evidence type="ECO:0000256" key="1">
    <source>
        <dbReference type="ARBA" id="ARBA00001678"/>
    </source>
</evidence>
<proteinExistence type="inferred from homology"/>
<dbReference type="InterPro" id="IPR045053">
    <property type="entry name" value="MAN-like"/>
</dbReference>
<evidence type="ECO:0000256" key="9">
    <source>
        <dbReference type="SAM" id="MobiDB-lite"/>
    </source>
</evidence>
<comment type="similarity">
    <text evidence="3">Belongs to the glycosyl hydrolase 5 (cellulase A) family.</text>
</comment>
<evidence type="ECO:0000259" key="11">
    <source>
        <dbReference type="Pfam" id="PF26410"/>
    </source>
</evidence>
<evidence type="ECO:0000313" key="12">
    <source>
        <dbReference type="EMBL" id="KAF9526289.1"/>
    </source>
</evidence>
<feature type="region of interest" description="Disordered" evidence="9">
    <location>
        <begin position="435"/>
        <end position="467"/>
    </location>
</feature>
<keyword evidence="8" id="KW-0326">Glycosidase</keyword>
<comment type="catalytic activity">
    <reaction evidence="1">
        <text>Random hydrolysis of (1-&gt;4)-beta-D-mannosidic linkages in mannans, galactomannans and glucomannans.</text>
        <dbReference type="EC" id="3.2.1.78"/>
    </reaction>
</comment>
<evidence type="ECO:0000256" key="10">
    <source>
        <dbReference type="SAM" id="SignalP"/>
    </source>
</evidence>
<evidence type="ECO:0000256" key="3">
    <source>
        <dbReference type="ARBA" id="ARBA00005641"/>
    </source>
</evidence>
<comment type="subcellular location">
    <subcellularLocation>
        <location evidence="2">Secreted</location>
    </subcellularLocation>
</comment>
<dbReference type="AlphaFoldDB" id="A0A9P6EC28"/>